<keyword evidence="2" id="KW-0812">Transmembrane</keyword>
<keyword evidence="2" id="KW-1133">Transmembrane helix</keyword>
<evidence type="ECO:0000313" key="4">
    <source>
        <dbReference type="Proteomes" id="UP001144036"/>
    </source>
</evidence>
<feature type="transmembrane region" description="Helical" evidence="2">
    <location>
        <begin position="263"/>
        <end position="285"/>
    </location>
</feature>
<accession>A0ABT4S522</accession>
<feature type="transmembrane region" description="Helical" evidence="2">
    <location>
        <begin position="324"/>
        <end position="346"/>
    </location>
</feature>
<feature type="transmembrane region" description="Helical" evidence="2">
    <location>
        <begin position="358"/>
        <end position="377"/>
    </location>
</feature>
<dbReference type="InterPro" id="IPR058062">
    <property type="entry name" value="SCO7613_C"/>
</dbReference>
<evidence type="ECO:0000256" key="1">
    <source>
        <dbReference type="SAM" id="MobiDB-lite"/>
    </source>
</evidence>
<feature type="transmembrane region" description="Helical" evidence="2">
    <location>
        <begin position="700"/>
        <end position="718"/>
    </location>
</feature>
<feature type="transmembrane region" description="Helical" evidence="2">
    <location>
        <begin position="491"/>
        <end position="511"/>
    </location>
</feature>
<feature type="transmembrane region" description="Helical" evidence="2">
    <location>
        <begin position="433"/>
        <end position="453"/>
    </location>
</feature>
<feature type="transmembrane region" description="Helical" evidence="2">
    <location>
        <begin position="724"/>
        <end position="742"/>
    </location>
</feature>
<feature type="transmembrane region" description="Helical" evidence="2">
    <location>
        <begin position="774"/>
        <end position="794"/>
    </location>
</feature>
<feature type="transmembrane region" description="Helical" evidence="2">
    <location>
        <begin position="592"/>
        <end position="611"/>
    </location>
</feature>
<comment type="caution">
    <text evidence="3">The sequence shown here is derived from an EMBL/GenBank/DDBJ whole genome shotgun (WGS) entry which is preliminary data.</text>
</comment>
<feature type="transmembrane region" description="Helical" evidence="2">
    <location>
        <begin position="297"/>
        <end position="315"/>
    </location>
</feature>
<feature type="region of interest" description="Disordered" evidence="1">
    <location>
        <begin position="458"/>
        <end position="488"/>
    </location>
</feature>
<feature type="transmembrane region" description="Helical" evidence="2">
    <location>
        <begin position="646"/>
        <end position="665"/>
    </location>
</feature>
<keyword evidence="4" id="KW-1185">Reference proteome</keyword>
<feature type="transmembrane region" description="Helical" evidence="2">
    <location>
        <begin position="617"/>
        <end position="634"/>
    </location>
</feature>
<dbReference type="NCBIfam" id="NF047321">
    <property type="entry name" value="SCO7613_CTERM"/>
    <property type="match status" value="1"/>
</dbReference>
<dbReference type="RefSeq" id="WP_270153073.1">
    <property type="nucleotide sequence ID" value="NZ_JAPNNL010000005.1"/>
</dbReference>
<protein>
    <recommendedName>
        <fullName evidence="5">DUF2157 domain-containing protein</fullName>
    </recommendedName>
</protein>
<feature type="transmembrane region" description="Helical" evidence="2">
    <location>
        <begin position="389"/>
        <end position="413"/>
    </location>
</feature>
<evidence type="ECO:0000256" key="2">
    <source>
        <dbReference type="SAM" id="Phobius"/>
    </source>
</evidence>
<feature type="transmembrane region" description="Helical" evidence="2">
    <location>
        <begin position="540"/>
        <end position="561"/>
    </location>
</feature>
<dbReference type="Proteomes" id="UP001144036">
    <property type="component" value="Unassembled WGS sequence"/>
</dbReference>
<feature type="transmembrane region" description="Helical" evidence="2">
    <location>
        <begin position="567"/>
        <end position="585"/>
    </location>
</feature>
<feature type="transmembrane region" description="Helical" evidence="2">
    <location>
        <begin position="101"/>
        <end position="121"/>
    </location>
</feature>
<proteinExistence type="predicted"/>
<evidence type="ECO:0000313" key="3">
    <source>
        <dbReference type="EMBL" id="MDA0632302.1"/>
    </source>
</evidence>
<feature type="compositionally biased region" description="Gly residues" evidence="1">
    <location>
        <begin position="469"/>
        <end position="480"/>
    </location>
</feature>
<sequence length="812" mass="82494">MAYELWQVDQALAELSGRQAWLQSRRGELLEVLRTGGPHPGPPHVGMPHVGMPHAGMPHVGMPHAGMPPYPGPPPPGTGPYPGMVGGSPAREVSPAAAKNVLLILGGLLLAVAAVVFTVVSWGRLGIGGRAAVLAGFTALVMLAPVLLTRRRLTATAETVAGFGVVLLLLDGYAARRAGFLGLDALDGLHYTAGVLGVTALVLVVHARVTGLRVPAPVAVVLAQPVLPLLFGELSGTLLVAMLVVTAAADAALVRCGRGAVRVTAAVCGGGVAALALLGGALYALGAPSAGEAVLRSAPLAVLALLGGFVTWLLVRAGRADGELWAAAVTVGTVLALIAVPAAWAQPVLWISGTDWRALGYLVPALAVVLAASWLPWPKVRSAAVATGGLVALGTVLTLLPRLLGALVSPLAWLDLFLTGTWGGAQWEPLARVTPADVVMLGAVAATLLAAAVRLKGGRSRAGTPDGAGRPGDGMPGGGRPTTAPSGGRRWAVGGALVFGALMVAVAPHAFGAPYSAAVAVQAVLAVAVTVAAAVSRVPWWAVTCAVVAVAASGRAAAYAFGSEPATLIVLPVLGMAAAGVAWAARVKGLRAWGFGFAVLFLGLAAVAAGFSLGLRVLVAMSVGFAAAGVLVLVRSLWAGRDRAIGLRYAGVALLVPASWLRLAADEVTVVEAYTVPCSLVLLGSAWLRRRGAPVSSWAAYGAGLSVTMVPSLVAVYADVEWRRSLALGVLALVVLLAGVRFRLQAPTVIGAVVVAGVAVRELGPYVSEMLLVVPRWAPIAVGGLLLVVIGATYEARMRDLRRLRDSLASMR</sequence>
<dbReference type="EMBL" id="JAPNNL010000005">
    <property type="protein sequence ID" value="MDA0632302.1"/>
    <property type="molecule type" value="Genomic_DNA"/>
</dbReference>
<feature type="transmembrane region" description="Helical" evidence="2">
    <location>
        <begin position="517"/>
        <end position="535"/>
    </location>
</feature>
<organism evidence="3 4">
    <name type="scientific">Nonomuraea corallina</name>
    <dbReference type="NCBI Taxonomy" id="2989783"/>
    <lineage>
        <taxon>Bacteria</taxon>
        <taxon>Bacillati</taxon>
        <taxon>Actinomycetota</taxon>
        <taxon>Actinomycetes</taxon>
        <taxon>Streptosporangiales</taxon>
        <taxon>Streptosporangiaceae</taxon>
        <taxon>Nonomuraea</taxon>
    </lineage>
</organism>
<name>A0ABT4S522_9ACTN</name>
<feature type="transmembrane region" description="Helical" evidence="2">
    <location>
        <begin position="237"/>
        <end position="256"/>
    </location>
</feature>
<gene>
    <name evidence="3" type="ORF">OUY22_02665</name>
</gene>
<feature type="transmembrane region" description="Helical" evidence="2">
    <location>
        <begin position="188"/>
        <end position="207"/>
    </location>
</feature>
<feature type="transmembrane region" description="Helical" evidence="2">
    <location>
        <begin position="127"/>
        <end position="148"/>
    </location>
</feature>
<evidence type="ECO:0008006" key="5">
    <source>
        <dbReference type="Google" id="ProtNLM"/>
    </source>
</evidence>
<reference evidence="3" key="1">
    <citation type="submission" date="2022-11" db="EMBL/GenBank/DDBJ databases">
        <title>Nonomuraea corallina sp. nov., a new species of the genus Nonomuraea isolated from sea side sediment in Thai sea.</title>
        <authorList>
            <person name="Ngamcharungchit C."/>
            <person name="Matsumoto A."/>
            <person name="Suriyachadkun C."/>
            <person name="Panbangred W."/>
            <person name="Inahashi Y."/>
            <person name="Intra B."/>
        </authorList>
    </citation>
    <scope>NUCLEOTIDE SEQUENCE</scope>
    <source>
        <strain evidence="3">MCN248</strain>
    </source>
</reference>
<keyword evidence="2" id="KW-0472">Membrane</keyword>